<sequence length="656" mass="72764">MDAERFLAMPIPPPSPLTPLSSPLPQIPSPSLPTSPHILPIPLPTSSPPLQLLSSDRRADRPEVTLPPQKRLSIVHRPRYEAGESSAAAAAILIKEDIRYGIRDAWIDLRDVTEEEALTTLEGVNTRVIELAVVQEQDTQDIYGVMEDAQGRQTKIFQRVKALVDDSQYHYETGRLVDQEARCSREAWAHSIGLSSAVHFKGHLVTALGEIQALQAREQARAGAPEGAGSSMDLTNVIFSGDLKKMAPKRAAPRRTTRLNPGATSDPNQAPSTTTTTITNAQLQAMIDQGVNVVLVARDANRTGDDSHTSRTGVRRTERVTQECTYQNFMKCQPLYFKGTKGVVELTQWFERMETVFRISKCLAENQTKFATCTLLAGALTWWNSHVRIVGNDAAYELALLCVRTCPKGSDKVERYIGGLADSIHGSVAASKPKTMQEATEMETGLMDKKIRTYAKRQAANKRKFEDTSRNNQSRQQPPKREDVARAYAARFDNRQQYAGSRPLCPKCNFNHDSPCILRCYKCNKIGHLARDCRSPTNANVANNQRGTNLDTNTITGMFLLNNCYASVLFDTSAGRSFVSTAFSSQFDIAPTVLDHDYAVELADGRIVGVNTIIRSCTLNFVNHPFNIDLMPVEMGSFDVIIGMDWLSSEERSEER</sequence>
<dbReference type="EMBL" id="BKCJ010428518">
    <property type="protein sequence ID" value="GFA46335.1"/>
    <property type="molecule type" value="Genomic_DNA"/>
</dbReference>
<evidence type="ECO:0000256" key="1">
    <source>
        <dbReference type="PROSITE-ProRule" id="PRU00047"/>
    </source>
</evidence>
<dbReference type="GO" id="GO:0003676">
    <property type="term" value="F:nucleic acid binding"/>
    <property type="evidence" value="ECO:0007669"/>
    <property type="project" value="InterPro"/>
</dbReference>
<dbReference type="SUPFAM" id="SSF50630">
    <property type="entry name" value="Acid proteases"/>
    <property type="match status" value="1"/>
</dbReference>
<accession>A0A699JME9</accession>
<dbReference type="PANTHER" id="PTHR15503:SF45">
    <property type="entry name" value="RNA-DIRECTED DNA POLYMERASE HOMOLOG"/>
    <property type="match status" value="1"/>
</dbReference>
<proteinExistence type="predicted"/>
<dbReference type="PANTHER" id="PTHR15503">
    <property type="entry name" value="LDOC1 RELATED"/>
    <property type="match status" value="1"/>
</dbReference>
<protein>
    <recommendedName>
        <fullName evidence="3">CCHC-type domain-containing protein</fullName>
    </recommendedName>
</protein>
<feature type="domain" description="CCHC-type" evidence="3">
    <location>
        <begin position="519"/>
        <end position="535"/>
    </location>
</feature>
<feature type="region of interest" description="Disordered" evidence="2">
    <location>
        <begin position="1"/>
        <end position="65"/>
    </location>
</feature>
<dbReference type="InterPro" id="IPR021109">
    <property type="entry name" value="Peptidase_aspartic_dom_sf"/>
</dbReference>
<dbReference type="InterPro" id="IPR036875">
    <property type="entry name" value="Znf_CCHC_sf"/>
</dbReference>
<dbReference type="Gene3D" id="2.40.70.10">
    <property type="entry name" value="Acid Proteases"/>
    <property type="match status" value="1"/>
</dbReference>
<gene>
    <name evidence="4" type="ORF">Tci_618307</name>
</gene>
<dbReference type="SMART" id="SM00343">
    <property type="entry name" value="ZnF_C2HC"/>
    <property type="match status" value="1"/>
</dbReference>
<feature type="compositionally biased region" description="Basic residues" evidence="2">
    <location>
        <begin position="246"/>
        <end position="257"/>
    </location>
</feature>
<dbReference type="PROSITE" id="PS50158">
    <property type="entry name" value="ZF_CCHC"/>
    <property type="match status" value="1"/>
</dbReference>
<dbReference type="Pfam" id="PF00098">
    <property type="entry name" value="zf-CCHC"/>
    <property type="match status" value="1"/>
</dbReference>
<dbReference type="GO" id="GO:0008270">
    <property type="term" value="F:zinc ion binding"/>
    <property type="evidence" value="ECO:0007669"/>
    <property type="project" value="UniProtKB-KW"/>
</dbReference>
<feature type="region of interest" description="Disordered" evidence="2">
    <location>
        <begin position="245"/>
        <end position="274"/>
    </location>
</feature>
<dbReference type="InterPro" id="IPR001878">
    <property type="entry name" value="Znf_CCHC"/>
</dbReference>
<feature type="compositionally biased region" description="Pro residues" evidence="2">
    <location>
        <begin position="25"/>
        <end position="47"/>
    </location>
</feature>
<comment type="caution">
    <text evidence="4">The sequence shown here is derived from an EMBL/GenBank/DDBJ whole genome shotgun (WGS) entry which is preliminary data.</text>
</comment>
<name>A0A699JME9_TANCI</name>
<dbReference type="AlphaFoldDB" id="A0A699JME9"/>
<organism evidence="4">
    <name type="scientific">Tanacetum cinerariifolium</name>
    <name type="common">Dalmatian daisy</name>
    <name type="synonym">Chrysanthemum cinerariifolium</name>
    <dbReference type="NCBI Taxonomy" id="118510"/>
    <lineage>
        <taxon>Eukaryota</taxon>
        <taxon>Viridiplantae</taxon>
        <taxon>Streptophyta</taxon>
        <taxon>Embryophyta</taxon>
        <taxon>Tracheophyta</taxon>
        <taxon>Spermatophyta</taxon>
        <taxon>Magnoliopsida</taxon>
        <taxon>eudicotyledons</taxon>
        <taxon>Gunneridae</taxon>
        <taxon>Pentapetalae</taxon>
        <taxon>asterids</taxon>
        <taxon>campanulids</taxon>
        <taxon>Asterales</taxon>
        <taxon>Asteraceae</taxon>
        <taxon>Asteroideae</taxon>
        <taxon>Anthemideae</taxon>
        <taxon>Anthemidinae</taxon>
        <taxon>Tanacetum</taxon>
    </lineage>
</organism>
<dbReference type="SUPFAM" id="SSF57756">
    <property type="entry name" value="Retrovirus zinc finger-like domains"/>
    <property type="match status" value="1"/>
</dbReference>
<feature type="region of interest" description="Disordered" evidence="2">
    <location>
        <begin position="457"/>
        <end position="483"/>
    </location>
</feature>
<evidence type="ECO:0000256" key="2">
    <source>
        <dbReference type="SAM" id="MobiDB-lite"/>
    </source>
</evidence>
<dbReference type="CDD" id="cd00303">
    <property type="entry name" value="retropepsin_like"/>
    <property type="match status" value="1"/>
</dbReference>
<dbReference type="InterPro" id="IPR032567">
    <property type="entry name" value="RTL1-rel"/>
</dbReference>
<keyword evidence="1" id="KW-0862">Zinc</keyword>
<keyword evidence="1" id="KW-0479">Metal-binding</keyword>
<feature type="compositionally biased region" description="Polar residues" evidence="2">
    <location>
        <begin position="262"/>
        <end position="272"/>
    </location>
</feature>
<evidence type="ECO:0000259" key="3">
    <source>
        <dbReference type="PROSITE" id="PS50158"/>
    </source>
</evidence>
<evidence type="ECO:0000313" key="4">
    <source>
        <dbReference type="EMBL" id="GFA46335.1"/>
    </source>
</evidence>
<feature type="non-terminal residue" evidence="4">
    <location>
        <position position="656"/>
    </location>
</feature>
<reference evidence="4" key="1">
    <citation type="journal article" date="2019" name="Sci. Rep.">
        <title>Draft genome of Tanacetum cinerariifolium, the natural source of mosquito coil.</title>
        <authorList>
            <person name="Yamashiro T."/>
            <person name="Shiraishi A."/>
            <person name="Satake H."/>
            <person name="Nakayama K."/>
        </authorList>
    </citation>
    <scope>NUCLEOTIDE SEQUENCE</scope>
</reference>
<dbReference type="Gene3D" id="4.10.60.10">
    <property type="entry name" value="Zinc finger, CCHC-type"/>
    <property type="match status" value="1"/>
</dbReference>
<dbReference type="Pfam" id="PF08284">
    <property type="entry name" value="RVP_2"/>
    <property type="match status" value="1"/>
</dbReference>
<keyword evidence="1" id="KW-0863">Zinc-finger</keyword>